<sequence length="33" mass="3849">MPKPDAPEKEFSELNAIIIYYKNNILILQNKSI</sequence>
<reference evidence="1" key="1">
    <citation type="journal article" date="2020" name="Nature">
        <title>Giant virus diversity and host interactions through global metagenomics.</title>
        <authorList>
            <person name="Schulz F."/>
            <person name="Roux S."/>
            <person name="Paez-Espino D."/>
            <person name="Jungbluth S."/>
            <person name="Walsh D.A."/>
            <person name="Denef V.J."/>
            <person name="McMahon K.D."/>
            <person name="Konstantinidis K.T."/>
            <person name="Eloe-Fadrosh E.A."/>
            <person name="Kyrpides N.C."/>
            <person name="Woyke T."/>
        </authorList>
    </citation>
    <scope>NUCLEOTIDE SEQUENCE</scope>
    <source>
        <strain evidence="1">GVMAG-M-3300023179-90</strain>
    </source>
</reference>
<accession>A0A6C0HCU1</accession>
<name>A0A6C0HCU1_9ZZZZ</name>
<protein>
    <submittedName>
        <fullName evidence="1">Uncharacterized protein</fullName>
    </submittedName>
</protein>
<dbReference type="AlphaFoldDB" id="A0A6C0HCU1"/>
<dbReference type="EMBL" id="MN739925">
    <property type="protein sequence ID" value="QHT77996.1"/>
    <property type="molecule type" value="Genomic_DNA"/>
</dbReference>
<organism evidence="1">
    <name type="scientific">viral metagenome</name>
    <dbReference type="NCBI Taxonomy" id="1070528"/>
    <lineage>
        <taxon>unclassified sequences</taxon>
        <taxon>metagenomes</taxon>
        <taxon>organismal metagenomes</taxon>
    </lineage>
</organism>
<evidence type="ECO:0000313" key="1">
    <source>
        <dbReference type="EMBL" id="QHT77996.1"/>
    </source>
</evidence>
<proteinExistence type="predicted"/>